<dbReference type="Proteomes" id="UP000008777">
    <property type="component" value="Segment"/>
</dbReference>
<evidence type="ECO:0000313" key="1">
    <source>
        <dbReference type="EMBL" id="CAG25634.1"/>
    </source>
</evidence>
<name>Q6ZYI8_PSVY</name>
<protein>
    <submittedName>
        <fullName evidence="1">Uncharacterized protein</fullName>
    </submittedName>
</protein>
<sequence length="227" mass="25801">MPKIKIIDRMSGKTWDADVDTEKLCLSSTWSTMFGVGQKCLPMTPDRFSQVMKYVKPGFGSVYVEALVLPDTLRVFVADLVVISPRGVDITEMFYDLRLGEVGIIFGNAFMPVRINWENAKCEGRTCVIFGALVRDDGVLRHVPIIYEKEYLEWLRAMLSKRPAESWEVIMQRLQIYESTLNRLLEELSKLADRSAYELAVMVIQQARNIMSQVQALTQQPRGGGQA</sequence>
<dbReference type="KEGG" id="vg:4432030"/>
<dbReference type="EMBL" id="AJ635161">
    <property type="protein sequence ID" value="CAG25634.1"/>
    <property type="molecule type" value="Genomic_DNA"/>
</dbReference>
<proteinExistence type="predicted"/>
<keyword evidence="2" id="KW-1185">Reference proteome</keyword>
<reference evidence="1 2" key="1">
    <citation type="journal article" date="2004" name="Virology">
        <title>Morphology and genome organisation of the virus PSV of the hyperthermophilic archaeal genera Pyrobaculum and Thermoproteus: A novel virus family, the Globuloviridae.</title>
        <authorList>
            <person name="Haering M."/>
            <person name="Peng X."/>
            <person name="Bruegger K."/>
            <person name="Rachel R."/>
            <person name="Stetter K.O."/>
            <person name="Garrett R.A."/>
            <person name="Prangishvili D."/>
        </authorList>
    </citation>
    <scope>NUCLEOTIDE SEQUENCE [LARGE SCALE GENOMIC DNA]</scope>
    <source>
        <strain evidence="2">Isolate United States/Yellowstone</strain>
    </source>
</reference>
<accession>Q6ZYI8</accession>
<dbReference type="GeneID" id="4432030"/>
<organism evidence="1 2">
    <name type="scientific">Pyrobaculum spherical virus (isolate United States/Yellowstone)</name>
    <name type="common">PSV</name>
    <dbReference type="NCBI Taxonomy" id="654907"/>
    <lineage>
        <taxon>Viruses</taxon>
        <taxon>Viruses incertae sedis</taxon>
        <taxon>Globuloviridae</taxon>
        <taxon>Alphaglobulovirus</taxon>
        <taxon>Alphaglobulovirus obsidianense</taxon>
    </lineage>
</organism>
<evidence type="ECO:0000313" key="2">
    <source>
        <dbReference type="Proteomes" id="UP000008777"/>
    </source>
</evidence>
<dbReference type="RefSeq" id="YP_015536.1">
    <property type="nucleotide sequence ID" value="NC_005872.1"/>
</dbReference>
<organismHost>
    <name type="scientific">Pyrobaculum</name>
    <dbReference type="NCBI Taxonomy" id="2276"/>
</organismHost>
<organismHost>
    <name type="scientific">Thermoproteus tenax</name>
    <dbReference type="NCBI Taxonomy" id="2271"/>
</organismHost>